<feature type="compositionally biased region" description="Gly residues" evidence="1">
    <location>
        <begin position="103"/>
        <end position="112"/>
    </location>
</feature>
<evidence type="ECO:0000313" key="2">
    <source>
        <dbReference type="EMBL" id="KND23370.1"/>
    </source>
</evidence>
<sequence>MRDGVLEFGEFGASARQLSFGVVGHRSMIACSSTYVELLPMVALLGNWVLDPDADCVTARRRPVVVSQRHSLDRGLTIGQNLLMHGLCHGLSRTERRSRADGLLGGDGSRGPGRGRRSVSCRAAGSG</sequence>
<dbReference type="Proteomes" id="UP000037151">
    <property type="component" value="Unassembled WGS sequence"/>
</dbReference>
<organism evidence="2 3">
    <name type="scientific">Streptomyces acidiscabies</name>
    <dbReference type="NCBI Taxonomy" id="42234"/>
    <lineage>
        <taxon>Bacteria</taxon>
        <taxon>Bacillati</taxon>
        <taxon>Actinomycetota</taxon>
        <taxon>Actinomycetes</taxon>
        <taxon>Kitasatosporales</taxon>
        <taxon>Streptomycetaceae</taxon>
        <taxon>Streptomyces</taxon>
    </lineage>
</organism>
<feature type="region of interest" description="Disordered" evidence="1">
    <location>
        <begin position="99"/>
        <end position="127"/>
    </location>
</feature>
<evidence type="ECO:0000313" key="3">
    <source>
        <dbReference type="Proteomes" id="UP000037151"/>
    </source>
</evidence>
<dbReference type="AlphaFoldDB" id="A0A0L0JDD9"/>
<gene>
    <name evidence="2" type="ORF">IQ63_45015</name>
</gene>
<proteinExistence type="predicted"/>
<accession>A0A0L0JDD9</accession>
<name>A0A0L0JDD9_9ACTN</name>
<evidence type="ECO:0000256" key="1">
    <source>
        <dbReference type="SAM" id="MobiDB-lite"/>
    </source>
</evidence>
<comment type="caution">
    <text evidence="2">The sequence shown here is derived from an EMBL/GenBank/DDBJ whole genome shotgun (WGS) entry which is preliminary data.</text>
</comment>
<reference evidence="3" key="1">
    <citation type="submission" date="2014-07" db="EMBL/GenBank/DDBJ databases">
        <title>Genome sequencing of plant-pathogenic Streptomyces species.</title>
        <authorList>
            <person name="Harrison J."/>
            <person name="Sapp M."/>
            <person name="Thwaites R."/>
            <person name="Studholme D.J."/>
        </authorList>
    </citation>
    <scope>NUCLEOTIDE SEQUENCE [LARGE SCALE GENOMIC DNA]</scope>
    <source>
        <strain evidence="3">NCPPB 4445</strain>
    </source>
</reference>
<protein>
    <submittedName>
        <fullName evidence="2">Uncharacterized protein</fullName>
    </submittedName>
</protein>
<dbReference type="EMBL" id="JPPY01000262">
    <property type="protein sequence ID" value="KND23370.1"/>
    <property type="molecule type" value="Genomic_DNA"/>
</dbReference>